<evidence type="ECO:0000256" key="6">
    <source>
        <dbReference type="SAM" id="Phobius"/>
    </source>
</evidence>
<comment type="caution">
    <text evidence="8">The sequence shown here is derived from an EMBL/GenBank/DDBJ whole genome shotgun (WGS) entry which is preliminary data.</text>
</comment>
<dbReference type="SUPFAM" id="SSF47473">
    <property type="entry name" value="EF-hand"/>
    <property type="match status" value="1"/>
</dbReference>
<evidence type="ECO:0000256" key="3">
    <source>
        <dbReference type="ARBA" id="ARBA00022692"/>
    </source>
</evidence>
<dbReference type="EMBL" id="JANEYF010004606">
    <property type="protein sequence ID" value="KAJ8930585.1"/>
    <property type="molecule type" value="Genomic_DNA"/>
</dbReference>
<evidence type="ECO:0000259" key="7">
    <source>
        <dbReference type="PROSITE" id="PS50222"/>
    </source>
</evidence>
<dbReference type="InterPro" id="IPR022764">
    <property type="entry name" value="Peptidase_S54_rhomboid_dom"/>
</dbReference>
<dbReference type="PROSITE" id="PS50222">
    <property type="entry name" value="EF_HAND_2"/>
    <property type="match status" value="1"/>
</dbReference>
<feature type="transmembrane region" description="Helical" evidence="6">
    <location>
        <begin position="137"/>
        <end position="158"/>
    </location>
</feature>
<evidence type="ECO:0000313" key="8">
    <source>
        <dbReference type="EMBL" id="KAJ8930585.1"/>
    </source>
</evidence>
<keyword evidence="9" id="KW-1185">Reference proteome</keyword>
<evidence type="ECO:0000256" key="1">
    <source>
        <dbReference type="ARBA" id="ARBA00004141"/>
    </source>
</evidence>
<dbReference type="InterPro" id="IPR051739">
    <property type="entry name" value="Rhomboid_IM_Serine_Proteases"/>
</dbReference>
<protein>
    <recommendedName>
        <fullName evidence="7">EF-hand domain-containing protein</fullName>
    </recommendedName>
</protein>
<sequence>MLKPTDEIAKECVQCDMNNMKTIRKSAILRNPDVLEYYKSIFDKLKEFIVTQEGDEIPEEVIKNLHSFFDKNQDEQLDLDEFLDMINYPTFIKTFQRIKSRYIKFVGISSIRKKSLMLRRTTTNTGLYEEEITFKKYTIGMLLVSIVQMLCFYIDMAYDNKLVKEALQFHPSHRNQIWRYVTYMLVHSHYVYIFLNFSACHLYGNVVIQILIGVPLEMVHSWRVPVIYVAGAFGGCLAHAVVDKNVPLVGGSGGVYAFYSAQIAIVIMVSDS</sequence>
<dbReference type="InterPro" id="IPR011992">
    <property type="entry name" value="EF-hand-dom_pair"/>
</dbReference>
<evidence type="ECO:0000256" key="4">
    <source>
        <dbReference type="ARBA" id="ARBA00022989"/>
    </source>
</evidence>
<gene>
    <name evidence="8" type="ORF">NQ314_016597</name>
</gene>
<dbReference type="GO" id="GO:0004252">
    <property type="term" value="F:serine-type endopeptidase activity"/>
    <property type="evidence" value="ECO:0007669"/>
    <property type="project" value="InterPro"/>
</dbReference>
<keyword evidence="3 6" id="KW-0812">Transmembrane</keyword>
<evidence type="ECO:0000256" key="2">
    <source>
        <dbReference type="ARBA" id="ARBA00009045"/>
    </source>
</evidence>
<dbReference type="Pfam" id="PF01694">
    <property type="entry name" value="Rhomboid"/>
    <property type="match status" value="1"/>
</dbReference>
<feature type="transmembrane region" description="Helical" evidence="6">
    <location>
        <begin position="224"/>
        <end position="242"/>
    </location>
</feature>
<dbReference type="InterPro" id="IPR002048">
    <property type="entry name" value="EF_hand_dom"/>
</dbReference>
<proteinExistence type="inferred from homology"/>
<dbReference type="PANTHER" id="PTHR45840:SF8">
    <property type="entry name" value="RHOMBOID PROTEASE"/>
    <property type="match status" value="1"/>
</dbReference>
<evidence type="ECO:0000313" key="9">
    <source>
        <dbReference type="Proteomes" id="UP001162156"/>
    </source>
</evidence>
<dbReference type="Gene3D" id="1.20.1540.10">
    <property type="entry name" value="Rhomboid-like"/>
    <property type="match status" value="1"/>
</dbReference>
<comment type="subcellular location">
    <subcellularLocation>
        <location evidence="1">Membrane</location>
        <topology evidence="1">Multi-pass membrane protein</topology>
    </subcellularLocation>
</comment>
<dbReference type="GO" id="GO:0005509">
    <property type="term" value="F:calcium ion binding"/>
    <property type="evidence" value="ECO:0007669"/>
    <property type="project" value="InterPro"/>
</dbReference>
<dbReference type="Gene3D" id="1.10.238.10">
    <property type="entry name" value="EF-hand"/>
    <property type="match status" value="1"/>
</dbReference>
<dbReference type="SUPFAM" id="SSF144091">
    <property type="entry name" value="Rhomboid-like"/>
    <property type="match status" value="1"/>
</dbReference>
<feature type="transmembrane region" description="Helical" evidence="6">
    <location>
        <begin position="190"/>
        <end position="212"/>
    </location>
</feature>
<feature type="transmembrane region" description="Helical" evidence="6">
    <location>
        <begin position="248"/>
        <end position="269"/>
    </location>
</feature>
<dbReference type="Proteomes" id="UP001162156">
    <property type="component" value="Unassembled WGS sequence"/>
</dbReference>
<feature type="domain" description="EF-hand" evidence="7">
    <location>
        <begin position="57"/>
        <end position="92"/>
    </location>
</feature>
<comment type="similarity">
    <text evidence="2">Belongs to the peptidase S54 family.</text>
</comment>
<evidence type="ECO:0000256" key="5">
    <source>
        <dbReference type="ARBA" id="ARBA00023136"/>
    </source>
</evidence>
<dbReference type="GO" id="GO:0016020">
    <property type="term" value="C:membrane"/>
    <property type="evidence" value="ECO:0007669"/>
    <property type="project" value="UniProtKB-SubCell"/>
</dbReference>
<dbReference type="InterPro" id="IPR035952">
    <property type="entry name" value="Rhomboid-like_sf"/>
</dbReference>
<dbReference type="AlphaFoldDB" id="A0AAV8WWH5"/>
<name>A0AAV8WWH5_9CUCU</name>
<dbReference type="PANTHER" id="PTHR45840">
    <property type="entry name" value="RHOMBOID-RELATED PROTEIN"/>
    <property type="match status" value="1"/>
</dbReference>
<accession>A0AAV8WWH5</accession>
<keyword evidence="5 6" id="KW-0472">Membrane</keyword>
<reference evidence="8" key="1">
    <citation type="journal article" date="2023" name="Insect Mol. Biol.">
        <title>Genome sequencing provides insights into the evolution of gene families encoding plant cell wall-degrading enzymes in longhorned beetles.</title>
        <authorList>
            <person name="Shin N.R."/>
            <person name="Okamura Y."/>
            <person name="Kirsch R."/>
            <person name="Pauchet Y."/>
        </authorList>
    </citation>
    <scope>NUCLEOTIDE SEQUENCE</scope>
    <source>
        <strain evidence="8">RBIC_L_NR</strain>
    </source>
</reference>
<keyword evidence="4 6" id="KW-1133">Transmembrane helix</keyword>
<organism evidence="8 9">
    <name type="scientific">Rhamnusium bicolor</name>
    <dbReference type="NCBI Taxonomy" id="1586634"/>
    <lineage>
        <taxon>Eukaryota</taxon>
        <taxon>Metazoa</taxon>
        <taxon>Ecdysozoa</taxon>
        <taxon>Arthropoda</taxon>
        <taxon>Hexapoda</taxon>
        <taxon>Insecta</taxon>
        <taxon>Pterygota</taxon>
        <taxon>Neoptera</taxon>
        <taxon>Endopterygota</taxon>
        <taxon>Coleoptera</taxon>
        <taxon>Polyphaga</taxon>
        <taxon>Cucujiformia</taxon>
        <taxon>Chrysomeloidea</taxon>
        <taxon>Cerambycidae</taxon>
        <taxon>Lepturinae</taxon>
        <taxon>Rhagiini</taxon>
        <taxon>Rhamnusium</taxon>
    </lineage>
</organism>